<dbReference type="InterPro" id="IPR018119">
    <property type="entry name" value="Strictosidine_synth_cons-reg"/>
</dbReference>
<organism evidence="5 6">
    <name type="scientific">Paractinoplanes durhamensis</name>
    <dbReference type="NCBI Taxonomy" id="113563"/>
    <lineage>
        <taxon>Bacteria</taxon>
        <taxon>Bacillati</taxon>
        <taxon>Actinomycetota</taxon>
        <taxon>Actinomycetes</taxon>
        <taxon>Micromonosporales</taxon>
        <taxon>Micromonosporaceae</taxon>
        <taxon>Paractinoplanes</taxon>
    </lineage>
</organism>
<dbReference type="PANTHER" id="PTHR10426:SF88">
    <property type="entry name" value="ADIPOCYTE PLASMA MEMBRANE-ASSOCIATED PROTEIN HEMOMUCIN-RELATED"/>
    <property type="match status" value="1"/>
</dbReference>
<comment type="caution">
    <text evidence="5">The sequence shown here is derived from an EMBL/GenBank/DDBJ whole genome shotgun (WGS) entry which is preliminary data.</text>
</comment>
<dbReference type="RefSeq" id="WP_203726622.1">
    <property type="nucleotide sequence ID" value="NZ_BAAATX010000003.1"/>
</dbReference>
<proteinExistence type="inferred from homology"/>
<evidence type="ECO:0000313" key="6">
    <source>
        <dbReference type="Proteomes" id="UP000637628"/>
    </source>
</evidence>
<evidence type="ECO:0000256" key="3">
    <source>
        <dbReference type="ARBA" id="ARBA00023180"/>
    </source>
</evidence>
<dbReference type="PANTHER" id="PTHR10426">
    <property type="entry name" value="STRICTOSIDINE SYNTHASE-RELATED"/>
    <property type="match status" value="1"/>
</dbReference>
<keyword evidence="6" id="KW-1185">Reference proteome</keyword>
<keyword evidence="3" id="KW-0325">Glycoprotein</keyword>
<dbReference type="Pfam" id="PF03088">
    <property type="entry name" value="Str_synth"/>
    <property type="match status" value="1"/>
</dbReference>
<gene>
    <name evidence="5" type="ORF">Adu01nite_23870</name>
</gene>
<feature type="domain" description="Strictosidine synthase conserved region" evidence="4">
    <location>
        <begin position="119"/>
        <end position="200"/>
    </location>
</feature>
<name>A0ABQ3YTV6_9ACTN</name>
<evidence type="ECO:0000256" key="1">
    <source>
        <dbReference type="ARBA" id="ARBA00009191"/>
    </source>
</evidence>
<keyword evidence="2" id="KW-0597">Phosphoprotein</keyword>
<evidence type="ECO:0000259" key="4">
    <source>
        <dbReference type="Pfam" id="PF03088"/>
    </source>
</evidence>
<accession>A0ABQ3YTV6</accession>
<dbReference type="InterPro" id="IPR011042">
    <property type="entry name" value="6-blade_b-propeller_TolB-like"/>
</dbReference>
<evidence type="ECO:0000256" key="2">
    <source>
        <dbReference type="ARBA" id="ARBA00022553"/>
    </source>
</evidence>
<evidence type="ECO:0000313" key="5">
    <source>
        <dbReference type="EMBL" id="GIE01037.1"/>
    </source>
</evidence>
<dbReference type="EMBL" id="BOML01000019">
    <property type="protein sequence ID" value="GIE01037.1"/>
    <property type="molecule type" value="Genomic_DNA"/>
</dbReference>
<reference evidence="5 6" key="1">
    <citation type="submission" date="2021-01" db="EMBL/GenBank/DDBJ databases">
        <title>Whole genome shotgun sequence of Actinoplanes durhamensis NBRC 14914.</title>
        <authorList>
            <person name="Komaki H."/>
            <person name="Tamura T."/>
        </authorList>
    </citation>
    <scope>NUCLEOTIDE SEQUENCE [LARGE SCALE GENOMIC DNA]</scope>
    <source>
        <strain evidence="5 6">NBRC 14914</strain>
    </source>
</reference>
<sequence>MDLRVVAVPGFGAEDVVVATGGPFEGRVFTGTEDGNIFWVAPDGQVGSVGSTGGRPLGLEFLPDGRLLVCDARLGLLAVDLAGGGATDGTVGGSTRRNVETLLDTVAGLPMRFCNNAAVAGDGTIYFSDSSTVHPIDEWRAEVVEVTRTGRLLRRTPDGQVDVLVDGLAFANGVALAGDESFVVVAETAARTLVRYWLTGAAAGTKDFLVADLPGYPDNISRGSDGLIWVAVASPKDPVVERLQRGPLWLRRQVTRIPEKLQPAPKRTVRVQAYGNHGELKRDLRAPGDRFHMVTGVREHAGQVWLGSLHEPAIAVLTSGESDSDSAG</sequence>
<comment type="similarity">
    <text evidence="1">Belongs to the strictosidine synthase family.</text>
</comment>
<dbReference type="SUPFAM" id="SSF63829">
    <property type="entry name" value="Calcium-dependent phosphotriesterase"/>
    <property type="match status" value="1"/>
</dbReference>
<dbReference type="Gene3D" id="2.120.10.30">
    <property type="entry name" value="TolB, C-terminal domain"/>
    <property type="match status" value="1"/>
</dbReference>
<protein>
    <submittedName>
        <fullName evidence="5">Strictosidine synthase</fullName>
    </submittedName>
</protein>
<dbReference type="Proteomes" id="UP000637628">
    <property type="component" value="Unassembled WGS sequence"/>
</dbReference>